<dbReference type="Gene3D" id="1.10.287.70">
    <property type="match status" value="1"/>
</dbReference>
<evidence type="ECO:0000313" key="5">
    <source>
        <dbReference type="Proteomes" id="UP000295493"/>
    </source>
</evidence>
<name>A0A4R6FX63_9SPHN</name>
<keyword evidence="4" id="KW-0407">Ion channel</keyword>
<dbReference type="OrthoDB" id="9799090at2"/>
<feature type="domain" description="RCK N-terminal" evidence="3">
    <location>
        <begin position="128"/>
        <end position="248"/>
    </location>
</feature>
<dbReference type="GO" id="GO:0006813">
    <property type="term" value="P:potassium ion transport"/>
    <property type="evidence" value="ECO:0007669"/>
    <property type="project" value="InterPro"/>
</dbReference>
<keyword evidence="2" id="KW-0472">Membrane</keyword>
<organism evidence="4 5">
    <name type="scientific">Stakelama pacifica</name>
    <dbReference type="NCBI Taxonomy" id="517720"/>
    <lineage>
        <taxon>Bacteria</taxon>
        <taxon>Pseudomonadati</taxon>
        <taxon>Pseudomonadota</taxon>
        <taxon>Alphaproteobacteria</taxon>
        <taxon>Sphingomonadales</taxon>
        <taxon>Sphingomonadaceae</taxon>
        <taxon>Stakelama</taxon>
    </lineage>
</organism>
<dbReference type="InterPro" id="IPR013099">
    <property type="entry name" value="K_chnl_dom"/>
</dbReference>
<keyword evidence="5" id="KW-1185">Reference proteome</keyword>
<dbReference type="EMBL" id="SNWD01000001">
    <property type="protein sequence ID" value="TDN86556.1"/>
    <property type="molecule type" value="Genomic_DNA"/>
</dbReference>
<dbReference type="PROSITE" id="PS51201">
    <property type="entry name" value="RCK_N"/>
    <property type="match status" value="1"/>
</dbReference>
<dbReference type="Pfam" id="PF02254">
    <property type="entry name" value="TrkA_N"/>
    <property type="match status" value="1"/>
</dbReference>
<dbReference type="Proteomes" id="UP000295493">
    <property type="component" value="Unassembled WGS sequence"/>
</dbReference>
<dbReference type="PANTHER" id="PTHR43833">
    <property type="entry name" value="POTASSIUM CHANNEL PROTEIN 2-RELATED-RELATED"/>
    <property type="match status" value="1"/>
</dbReference>
<evidence type="ECO:0000259" key="3">
    <source>
        <dbReference type="PROSITE" id="PS51201"/>
    </source>
</evidence>
<gene>
    <name evidence="4" type="ORF">EV664_101127</name>
</gene>
<dbReference type="Pfam" id="PF07885">
    <property type="entry name" value="Ion_trans_2"/>
    <property type="match status" value="1"/>
</dbReference>
<evidence type="ECO:0000313" key="4">
    <source>
        <dbReference type="EMBL" id="TDN86556.1"/>
    </source>
</evidence>
<dbReference type="PANTHER" id="PTHR43833:SF9">
    <property type="entry name" value="POTASSIUM CHANNEL PROTEIN YUGO-RELATED"/>
    <property type="match status" value="1"/>
</dbReference>
<proteinExistence type="predicted"/>
<dbReference type="SUPFAM" id="SSF81324">
    <property type="entry name" value="Voltage-gated potassium channels"/>
    <property type="match status" value="1"/>
</dbReference>
<accession>A0A4R6FX63</accession>
<evidence type="ECO:0000256" key="2">
    <source>
        <dbReference type="SAM" id="Phobius"/>
    </source>
</evidence>
<reference evidence="4 5" key="1">
    <citation type="submission" date="2019-03" db="EMBL/GenBank/DDBJ databases">
        <title>Genomic Encyclopedia of Type Strains, Phase IV (KMG-IV): sequencing the most valuable type-strain genomes for metagenomic binning, comparative biology and taxonomic classification.</title>
        <authorList>
            <person name="Goeker M."/>
        </authorList>
    </citation>
    <scope>NUCLEOTIDE SEQUENCE [LARGE SCALE GENOMIC DNA]</scope>
    <source>
        <strain evidence="4 5">DSM 25059</strain>
    </source>
</reference>
<keyword evidence="2" id="KW-1133">Transmembrane helix</keyword>
<dbReference type="InterPro" id="IPR050721">
    <property type="entry name" value="Trk_Ktr_HKT_K-transport"/>
</dbReference>
<sequence length="340" mass="36770">MSNVRTPATLKRKSSMPVWLSIGWRTLGVLSLLGLAVAVHWFDREGLRDSYDGNVSFLDVIYFTMISITTTGYGDIAPVTERARMFDALVVTPIRVFAVLLFLGSAYNFVLKRTWEKWRMSLIQRNLQDHVVVAGFGTTGSEAVDELIARGTDPRQIVVIECDGDAAARAEALGCNVLQGDATRDATLEDVKLSRASAMIVAAGRDDTSILITLTARHLAEKLPVSVIVKAEDNELPARQAGATTVINPVSFAGLLLANSSGSRHIANYITDLASVRGSVALNERAVTAQEVGKPLAAIATGLGMRIYRDGKPYGFTDPECEALQPGDLIVEVVRRTRPA</sequence>
<keyword evidence="2" id="KW-0812">Transmembrane</keyword>
<dbReference type="SUPFAM" id="SSF51735">
    <property type="entry name" value="NAD(P)-binding Rossmann-fold domains"/>
    <property type="match status" value="1"/>
</dbReference>
<dbReference type="InterPro" id="IPR036291">
    <property type="entry name" value="NAD(P)-bd_dom_sf"/>
</dbReference>
<feature type="transmembrane region" description="Helical" evidence="2">
    <location>
        <begin position="22"/>
        <end position="42"/>
    </location>
</feature>
<protein>
    <submittedName>
        <fullName evidence="4">Voltage-gated potassium channel</fullName>
    </submittedName>
</protein>
<feature type="transmembrane region" description="Helical" evidence="2">
    <location>
        <begin position="94"/>
        <end position="111"/>
    </location>
</feature>
<dbReference type="InterPro" id="IPR003148">
    <property type="entry name" value="RCK_N"/>
</dbReference>
<dbReference type="Gene3D" id="3.40.50.720">
    <property type="entry name" value="NAD(P)-binding Rossmann-like Domain"/>
    <property type="match status" value="1"/>
</dbReference>
<dbReference type="AlphaFoldDB" id="A0A4R6FX63"/>
<dbReference type="GO" id="GO:0005886">
    <property type="term" value="C:plasma membrane"/>
    <property type="evidence" value="ECO:0007669"/>
    <property type="project" value="UniProtKB-SubCell"/>
</dbReference>
<keyword evidence="4" id="KW-0813">Transport</keyword>
<comment type="caution">
    <text evidence="4">The sequence shown here is derived from an EMBL/GenBank/DDBJ whole genome shotgun (WGS) entry which is preliminary data.</text>
</comment>
<evidence type="ECO:0000256" key="1">
    <source>
        <dbReference type="ARBA" id="ARBA00004651"/>
    </source>
</evidence>
<keyword evidence="4" id="KW-0406">Ion transport</keyword>
<dbReference type="GO" id="GO:0034220">
    <property type="term" value="P:monoatomic ion transmembrane transport"/>
    <property type="evidence" value="ECO:0007669"/>
    <property type="project" value="UniProtKB-KW"/>
</dbReference>
<feature type="transmembrane region" description="Helical" evidence="2">
    <location>
        <begin position="54"/>
        <end position="74"/>
    </location>
</feature>
<dbReference type="RefSeq" id="WP_133493769.1">
    <property type="nucleotide sequence ID" value="NZ_BMLU01000001.1"/>
</dbReference>
<comment type="subcellular location">
    <subcellularLocation>
        <location evidence="1">Cell membrane</location>
        <topology evidence="1">Multi-pass membrane protein</topology>
    </subcellularLocation>
</comment>